<name>A0A178T4F0_9BACL</name>
<dbReference type="RefSeq" id="WP_230456155.1">
    <property type="nucleotide sequence ID" value="NZ_CP021838.1"/>
</dbReference>
<gene>
    <name evidence="1" type="ORF">TAF16_2656</name>
</gene>
<dbReference type="EMBL" id="LUCQ01000166">
    <property type="protein sequence ID" value="OAO76366.1"/>
    <property type="molecule type" value="Genomic_DNA"/>
</dbReference>
<dbReference type="PATRIC" id="fig|33934.7.peg.1404"/>
<comment type="caution">
    <text evidence="1">The sequence shown here is derived from an EMBL/GenBank/DDBJ whole genome shotgun (WGS) entry which is preliminary data.</text>
</comment>
<dbReference type="AlphaFoldDB" id="A0A178T4F0"/>
<evidence type="ECO:0000313" key="1">
    <source>
        <dbReference type="EMBL" id="OAO76366.1"/>
    </source>
</evidence>
<organism evidence="1 2">
    <name type="scientific">Anoxybacillus flavithermus</name>
    <dbReference type="NCBI Taxonomy" id="33934"/>
    <lineage>
        <taxon>Bacteria</taxon>
        <taxon>Bacillati</taxon>
        <taxon>Bacillota</taxon>
        <taxon>Bacilli</taxon>
        <taxon>Bacillales</taxon>
        <taxon>Anoxybacillaceae</taxon>
        <taxon>Anoxybacillus</taxon>
    </lineage>
</organism>
<dbReference type="Proteomes" id="UP000078336">
    <property type="component" value="Unassembled WGS sequence"/>
</dbReference>
<protein>
    <submittedName>
        <fullName evidence="1">Short-chain dehydrogenase/reductase SDR</fullName>
    </submittedName>
</protein>
<evidence type="ECO:0000313" key="2">
    <source>
        <dbReference type="Proteomes" id="UP000078336"/>
    </source>
</evidence>
<sequence length="55" mass="6541">MTTAYVYVFLIVININTPFWDDSDHIQDRSRLRSPKQVAETIINEYKRQAEIIVE</sequence>
<keyword evidence="2" id="KW-1185">Reference proteome</keyword>
<accession>A0A178T4F0</accession>
<reference evidence="1 2" key="1">
    <citation type="submission" date="2016-03" db="EMBL/GenBank/DDBJ databases">
        <title>Spore heat resistance.</title>
        <authorList>
            <person name="Boekhorst J."/>
            <person name="Berendsen E.M."/>
            <person name="Wells-Bennik M.H."/>
            <person name="Kuipers O.P."/>
        </authorList>
    </citation>
    <scope>NUCLEOTIDE SEQUENCE [LARGE SCALE GENOMIC DNA]</scope>
    <source>
        <strain evidence="1 2">AF16</strain>
    </source>
</reference>
<proteinExistence type="predicted"/>